<reference evidence="2 4" key="1">
    <citation type="submission" date="2016-04" db="EMBL/GenBank/DDBJ databases">
        <title>Genome sequence of Methanosphaera cuniculi DSM 4103.</title>
        <authorList>
            <person name="Poehlein A."/>
            <person name="Seedorf H."/>
            <person name="Daniel R."/>
        </authorList>
    </citation>
    <scope>NUCLEOTIDE SEQUENCE [LARGE SCALE GENOMIC DNA]</scope>
    <source>
        <strain evidence="2 4">DSM 4103</strain>
    </source>
</reference>
<keyword evidence="3" id="KW-1185">Reference proteome</keyword>
<evidence type="ECO:0000313" key="1">
    <source>
        <dbReference type="EMBL" id="PAV08121.1"/>
    </source>
</evidence>
<protein>
    <submittedName>
        <fullName evidence="1">Uncharacterized protein</fullName>
    </submittedName>
</protein>
<reference evidence="1 3" key="2">
    <citation type="journal article" date="2017" name="BMC Genomics">
        <title>Genomic analysis of methanogenic archaea reveals a shift towards energy conservation.</title>
        <authorList>
            <person name="Gilmore S.P."/>
            <person name="Henske J.K."/>
            <person name="Sexton J.A."/>
            <person name="Solomon K.V."/>
            <person name="Seppala S."/>
            <person name="Yoo J.I."/>
            <person name="Huyett L.M."/>
            <person name="Pressman A."/>
            <person name="Cogan J.Z."/>
            <person name="Kivenson V."/>
            <person name="Peng X."/>
            <person name="Tan Y."/>
            <person name="Valentine D.L."/>
            <person name="O'Malley M.A."/>
        </authorList>
    </citation>
    <scope>NUCLEOTIDE SEQUENCE [LARGE SCALE GENOMIC DNA]</scope>
    <source>
        <strain evidence="1 3">1R-7</strain>
    </source>
</reference>
<gene>
    <name evidence="1" type="ORF">ASJ82_01250</name>
    <name evidence="2" type="ORF">MSCUN_12870</name>
</gene>
<evidence type="ECO:0000313" key="3">
    <source>
        <dbReference type="Proteomes" id="UP000217528"/>
    </source>
</evidence>
<evidence type="ECO:0000313" key="4">
    <source>
        <dbReference type="Proteomes" id="UP000246004"/>
    </source>
</evidence>
<name>A0A2A2HF72_9EURY</name>
<dbReference type="EMBL" id="LMVN01000002">
    <property type="protein sequence ID" value="PAV08121.1"/>
    <property type="molecule type" value="Genomic_DNA"/>
</dbReference>
<comment type="caution">
    <text evidence="1">The sequence shown here is derived from an EMBL/GenBank/DDBJ whole genome shotgun (WGS) entry which is preliminary data.</text>
</comment>
<evidence type="ECO:0000313" key="2">
    <source>
        <dbReference type="EMBL" id="PWL07756.1"/>
    </source>
</evidence>
<sequence length="161" mass="18670">MSVRWKTIVNRLHPETGLKDKDNQVSKIFDPVIGKSLDNFNEYIDISVQNRFLLTATGKYLDKIGEDHSMPRVSGETDNEYRQRILNSMDQKLTVRYCKNRGLMLWSIKGINSNIRGQLSSINTYTSAQYAAIPRNTSGEKFLKNSLIWNHIIQIYQQGWK</sequence>
<proteinExistence type="predicted"/>
<organism evidence="1 3">
    <name type="scientific">Methanosphaera cuniculi</name>
    <dbReference type="NCBI Taxonomy" id="1077256"/>
    <lineage>
        <taxon>Archaea</taxon>
        <taxon>Methanobacteriati</taxon>
        <taxon>Methanobacteriota</taxon>
        <taxon>Methanomada group</taxon>
        <taxon>Methanobacteria</taxon>
        <taxon>Methanobacteriales</taxon>
        <taxon>Methanobacteriaceae</taxon>
        <taxon>Methanosphaera</taxon>
    </lineage>
</organism>
<dbReference type="RefSeq" id="WP_095608021.1">
    <property type="nucleotide sequence ID" value="NZ_LMVN01000002.1"/>
</dbReference>
<dbReference type="AlphaFoldDB" id="A0A2A2HF72"/>
<dbReference type="Proteomes" id="UP000246004">
    <property type="component" value="Unassembled WGS sequence"/>
</dbReference>
<accession>A0A2A2HF72</accession>
<dbReference type="EMBL" id="LWMS01000044">
    <property type="protein sequence ID" value="PWL07756.1"/>
    <property type="molecule type" value="Genomic_DNA"/>
</dbReference>
<dbReference type="Proteomes" id="UP000217528">
    <property type="component" value="Unassembled WGS sequence"/>
</dbReference>